<name>A0AAU2VET7_9ACTN</name>
<sequence>MRKFARSAAAAGVGFALAAMLSPVAHAASQAPASKAQGQIWVQAFENAPTYEEATTHSPKVGRGIRKGESAPVICMSTTGWYKIPDASQDPIWAEANHFDSVVHMPKC</sequence>
<protein>
    <recommendedName>
        <fullName evidence="3">SH3 domain-containing protein</fullName>
    </recommendedName>
</protein>
<keyword evidence="1" id="KW-0732">Signal</keyword>
<reference evidence="2" key="1">
    <citation type="submission" date="2022-10" db="EMBL/GenBank/DDBJ databases">
        <title>The complete genomes of actinobacterial strains from the NBC collection.</title>
        <authorList>
            <person name="Joergensen T.S."/>
            <person name="Alvarez Arevalo M."/>
            <person name="Sterndorff E.B."/>
            <person name="Faurdal D."/>
            <person name="Vuksanovic O."/>
            <person name="Mourched A.-S."/>
            <person name="Charusanti P."/>
            <person name="Shaw S."/>
            <person name="Blin K."/>
            <person name="Weber T."/>
        </authorList>
    </citation>
    <scope>NUCLEOTIDE SEQUENCE</scope>
    <source>
        <strain evidence="2">NBC_00003</strain>
    </source>
</reference>
<gene>
    <name evidence="2" type="ORF">OG549_38300</name>
</gene>
<accession>A0AAU2VET7</accession>
<dbReference type="EMBL" id="CP108318">
    <property type="protein sequence ID" value="WTW66025.1"/>
    <property type="molecule type" value="Genomic_DNA"/>
</dbReference>
<feature type="signal peptide" evidence="1">
    <location>
        <begin position="1"/>
        <end position="27"/>
    </location>
</feature>
<proteinExistence type="predicted"/>
<organism evidence="2">
    <name type="scientific">Streptomyces sp. NBC_00003</name>
    <dbReference type="NCBI Taxonomy" id="2903608"/>
    <lineage>
        <taxon>Bacteria</taxon>
        <taxon>Bacillati</taxon>
        <taxon>Actinomycetota</taxon>
        <taxon>Actinomycetes</taxon>
        <taxon>Kitasatosporales</taxon>
        <taxon>Streptomycetaceae</taxon>
        <taxon>Streptomyces</taxon>
    </lineage>
</organism>
<dbReference type="AlphaFoldDB" id="A0AAU2VET7"/>
<evidence type="ECO:0000256" key="1">
    <source>
        <dbReference type="SAM" id="SignalP"/>
    </source>
</evidence>
<evidence type="ECO:0000313" key="2">
    <source>
        <dbReference type="EMBL" id="WTW66025.1"/>
    </source>
</evidence>
<feature type="chain" id="PRO_5043782485" description="SH3 domain-containing protein" evidence="1">
    <location>
        <begin position="28"/>
        <end position="108"/>
    </location>
</feature>
<evidence type="ECO:0008006" key="3">
    <source>
        <dbReference type="Google" id="ProtNLM"/>
    </source>
</evidence>